<dbReference type="AlphaFoldDB" id="A0A395NMI9"/>
<feature type="compositionally biased region" description="Basic and acidic residues" evidence="1">
    <location>
        <begin position="174"/>
        <end position="196"/>
    </location>
</feature>
<dbReference type="EMBL" id="PXOA01000293">
    <property type="protein sequence ID" value="RFU77238.1"/>
    <property type="molecule type" value="Genomic_DNA"/>
</dbReference>
<evidence type="ECO:0000313" key="3">
    <source>
        <dbReference type="Proteomes" id="UP000266272"/>
    </source>
</evidence>
<reference evidence="2 3" key="1">
    <citation type="journal article" date="2018" name="PLoS Pathog.">
        <title>Evolution of structural diversity of trichothecenes, a family of toxins produced by plant pathogenic and entomopathogenic fungi.</title>
        <authorList>
            <person name="Proctor R.H."/>
            <person name="McCormick S.P."/>
            <person name="Kim H.S."/>
            <person name="Cardoza R.E."/>
            <person name="Stanley A.M."/>
            <person name="Lindo L."/>
            <person name="Kelly A."/>
            <person name="Brown D.W."/>
            <person name="Lee T."/>
            <person name="Vaughan M.M."/>
            <person name="Alexander N.J."/>
            <person name="Busman M."/>
            <person name="Gutierrez S."/>
        </authorList>
    </citation>
    <scope>NUCLEOTIDE SEQUENCE [LARGE SCALE GENOMIC DNA]</scope>
    <source>
        <strain evidence="2 3">IBT 40837</strain>
    </source>
</reference>
<feature type="compositionally biased region" description="Polar residues" evidence="1">
    <location>
        <begin position="274"/>
        <end position="293"/>
    </location>
</feature>
<feature type="compositionally biased region" description="Basic residues" evidence="1">
    <location>
        <begin position="252"/>
        <end position="261"/>
    </location>
</feature>
<gene>
    <name evidence="2" type="ORF">TARUN_5019</name>
</gene>
<feature type="compositionally biased region" description="Low complexity" evidence="1">
    <location>
        <begin position="354"/>
        <end position="370"/>
    </location>
</feature>
<feature type="compositionally biased region" description="Basic and acidic residues" evidence="1">
    <location>
        <begin position="157"/>
        <end position="166"/>
    </location>
</feature>
<feature type="region of interest" description="Disordered" evidence="1">
    <location>
        <begin position="231"/>
        <end position="296"/>
    </location>
</feature>
<evidence type="ECO:0000313" key="2">
    <source>
        <dbReference type="EMBL" id="RFU77238.1"/>
    </source>
</evidence>
<protein>
    <submittedName>
        <fullName evidence="2">Uncharacterized protein</fullName>
    </submittedName>
</protein>
<dbReference type="OrthoDB" id="3946700at2759"/>
<keyword evidence="3" id="KW-1185">Reference proteome</keyword>
<evidence type="ECO:0000256" key="1">
    <source>
        <dbReference type="SAM" id="MobiDB-lite"/>
    </source>
</evidence>
<feature type="region of interest" description="Disordered" evidence="1">
    <location>
        <begin position="313"/>
        <end position="455"/>
    </location>
</feature>
<dbReference type="Proteomes" id="UP000266272">
    <property type="component" value="Unassembled WGS sequence"/>
</dbReference>
<feature type="compositionally biased region" description="Polar residues" evidence="1">
    <location>
        <begin position="411"/>
        <end position="423"/>
    </location>
</feature>
<sequence>MGLPLSASACAPCNVLFARARHVPRSHRHWPWRRAIVSPSIWSTPRLDLPSPDETVAFNFCDILSLPLACVAAVSANHHRPHDRLFIAPVETDLPHKDAPNRDVLSPSRSAIRRSAQTETRERRNPNRRAGVRILAMPHAHMRPPGMRRQSPWTDGDPERPRERLTPEQPFSRPVREALRDVTTRADQARRDRLEEQMSSIFGGTWHNIGDVSSLRREEAGDYGWLSSDARPRARRARVVAPDNPRRNQSPHGRRSYHTGRRSPPFRPMPDGVQSESATSNDETAQLAFSPQRSLRRNQSRMFRALLSRHSLQLGSPIPHPAPVDGLGDRNRSLSPEVWDTLLSTLTPDPQPPSVGSSFASAAASQSAGPPSAPPSAPGLADEATDPACESGHENSDDDEIYYGYPGYRSIGQQARRQRSNQPVPDYNLDGPSDGPHASRPEPSGSSASRRGNGPFLTHNYSLLWNNRQLSRAGSEDDGGADSLRPNSVGGLLGAQTWDEEWQGMQRIVRSLAAREDIPDDWWAEAGLNRTLPQDEAN</sequence>
<proteinExistence type="predicted"/>
<accession>A0A395NMI9</accession>
<comment type="caution">
    <text evidence="2">The sequence shown here is derived from an EMBL/GenBank/DDBJ whole genome shotgun (WGS) entry which is preliminary data.</text>
</comment>
<organism evidence="2 3">
    <name type="scientific">Trichoderma arundinaceum</name>
    <dbReference type="NCBI Taxonomy" id="490622"/>
    <lineage>
        <taxon>Eukaryota</taxon>
        <taxon>Fungi</taxon>
        <taxon>Dikarya</taxon>
        <taxon>Ascomycota</taxon>
        <taxon>Pezizomycotina</taxon>
        <taxon>Sordariomycetes</taxon>
        <taxon>Hypocreomycetidae</taxon>
        <taxon>Hypocreales</taxon>
        <taxon>Hypocreaceae</taxon>
        <taxon>Trichoderma</taxon>
    </lineage>
</organism>
<feature type="region of interest" description="Disordered" evidence="1">
    <location>
        <begin position="96"/>
        <end position="196"/>
    </location>
</feature>
<name>A0A395NMI9_TRIAR</name>